<dbReference type="EMBL" id="CP025430">
    <property type="protein sequence ID" value="AUH63999.1"/>
    <property type="molecule type" value="Genomic_DNA"/>
</dbReference>
<gene>
    <name evidence="2" type="ORF">CX676_07330</name>
</gene>
<dbReference type="InterPro" id="IPR007138">
    <property type="entry name" value="ABM_dom"/>
</dbReference>
<dbReference type="Gene3D" id="3.30.70.100">
    <property type="match status" value="1"/>
</dbReference>
<dbReference type="InterPro" id="IPR011008">
    <property type="entry name" value="Dimeric_a/b-barrel"/>
</dbReference>
<reference evidence="2 3" key="1">
    <citation type="journal article" date="2013" name="Antonie Van Leeuwenhoek">
        <title>Paracoccus zhejiangensis sp. nov., isolated from activated sludge in wastewater-treatment system.</title>
        <authorList>
            <person name="Wu Z.G."/>
            <person name="Zhang D.F."/>
            <person name="Liu Y.L."/>
            <person name="Wang F."/>
            <person name="Jiang X."/>
            <person name="Li C."/>
            <person name="Li S.P."/>
            <person name="Hong Q."/>
            <person name="Li W.J."/>
        </authorList>
    </citation>
    <scope>NUCLEOTIDE SEQUENCE [LARGE SCALE GENOMIC DNA]</scope>
    <source>
        <strain evidence="2 3">J6</strain>
    </source>
</reference>
<keyword evidence="2" id="KW-0560">Oxidoreductase</keyword>
<dbReference type="AlphaFoldDB" id="A0A2H5EXG5"/>
<dbReference type="KEGG" id="pzh:CX676_07330"/>
<dbReference type="SUPFAM" id="SSF54909">
    <property type="entry name" value="Dimeric alpha+beta barrel"/>
    <property type="match status" value="1"/>
</dbReference>
<keyword evidence="2" id="KW-0503">Monooxygenase</keyword>
<protein>
    <submittedName>
        <fullName evidence="2">Antibiotic biosynthesis monooxygenase</fullName>
    </submittedName>
</protein>
<dbReference type="Proteomes" id="UP000234530">
    <property type="component" value="Chromosome"/>
</dbReference>
<dbReference type="Pfam" id="PF03992">
    <property type="entry name" value="ABM"/>
    <property type="match status" value="1"/>
</dbReference>
<evidence type="ECO:0000313" key="3">
    <source>
        <dbReference type="Proteomes" id="UP000234530"/>
    </source>
</evidence>
<name>A0A2H5EXG5_9RHOB</name>
<dbReference type="PROSITE" id="PS51725">
    <property type="entry name" value="ABM"/>
    <property type="match status" value="1"/>
</dbReference>
<evidence type="ECO:0000313" key="2">
    <source>
        <dbReference type="EMBL" id="AUH63999.1"/>
    </source>
</evidence>
<sequence length="99" mass="10836">MGAAVVSGPVHVTARFRARAGQAGALIPLLRALAEHSRGESGCLGYDYLQNGDLFTSVEIWATPEAERAHNQTEFLDAQLVKILPLLDGKPEVIRWQRI</sequence>
<keyword evidence="3" id="KW-1185">Reference proteome</keyword>
<organism evidence="2 3">
    <name type="scientific">Paracoccus zhejiangensis</name>
    <dbReference type="NCBI Taxonomy" id="1077935"/>
    <lineage>
        <taxon>Bacteria</taxon>
        <taxon>Pseudomonadati</taxon>
        <taxon>Pseudomonadota</taxon>
        <taxon>Alphaproteobacteria</taxon>
        <taxon>Rhodobacterales</taxon>
        <taxon>Paracoccaceae</taxon>
        <taxon>Paracoccus</taxon>
    </lineage>
</organism>
<dbReference type="GO" id="GO:0004497">
    <property type="term" value="F:monooxygenase activity"/>
    <property type="evidence" value="ECO:0007669"/>
    <property type="project" value="UniProtKB-KW"/>
</dbReference>
<proteinExistence type="predicted"/>
<accession>A0A2H5EXG5</accession>
<feature type="domain" description="ABM" evidence="1">
    <location>
        <begin position="10"/>
        <end position="95"/>
    </location>
</feature>
<evidence type="ECO:0000259" key="1">
    <source>
        <dbReference type="PROSITE" id="PS51725"/>
    </source>
</evidence>